<feature type="region of interest" description="Disordered" evidence="1">
    <location>
        <begin position="1"/>
        <end position="23"/>
    </location>
</feature>
<reference evidence="3" key="1">
    <citation type="journal article" date="2023" name="Commun. Biol.">
        <title>Genome analysis of Parmales, the sister group of diatoms, reveals the evolutionary specialization of diatoms from phago-mixotrophs to photoautotrophs.</title>
        <authorList>
            <person name="Ban H."/>
            <person name="Sato S."/>
            <person name="Yoshikawa S."/>
            <person name="Yamada K."/>
            <person name="Nakamura Y."/>
            <person name="Ichinomiya M."/>
            <person name="Sato N."/>
            <person name="Blanc-Mathieu R."/>
            <person name="Endo H."/>
            <person name="Kuwata A."/>
            <person name="Ogata H."/>
        </authorList>
    </citation>
    <scope>NUCLEOTIDE SEQUENCE [LARGE SCALE GENOMIC DNA]</scope>
</reference>
<proteinExistence type="predicted"/>
<organism evidence="2 3">
    <name type="scientific">Triparma columacea</name>
    <dbReference type="NCBI Taxonomy" id="722753"/>
    <lineage>
        <taxon>Eukaryota</taxon>
        <taxon>Sar</taxon>
        <taxon>Stramenopiles</taxon>
        <taxon>Ochrophyta</taxon>
        <taxon>Bolidophyceae</taxon>
        <taxon>Parmales</taxon>
        <taxon>Triparmaceae</taxon>
        <taxon>Triparma</taxon>
    </lineage>
</organism>
<evidence type="ECO:0000256" key="1">
    <source>
        <dbReference type="SAM" id="MobiDB-lite"/>
    </source>
</evidence>
<evidence type="ECO:0000313" key="2">
    <source>
        <dbReference type="EMBL" id="GMI36240.1"/>
    </source>
</evidence>
<dbReference type="Proteomes" id="UP001165065">
    <property type="component" value="Unassembled WGS sequence"/>
</dbReference>
<dbReference type="AlphaFoldDB" id="A0A9W7L6I6"/>
<feature type="non-terminal residue" evidence="2">
    <location>
        <position position="1"/>
    </location>
</feature>
<feature type="non-terminal residue" evidence="2">
    <location>
        <position position="168"/>
    </location>
</feature>
<name>A0A9W7L6I6_9STRA</name>
<protein>
    <submittedName>
        <fullName evidence="2">Uncharacterized protein</fullName>
    </submittedName>
</protein>
<comment type="caution">
    <text evidence="2">The sequence shown here is derived from an EMBL/GenBank/DDBJ whole genome shotgun (WGS) entry which is preliminary data.</text>
</comment>
<sequence length="168" mass="18584">AFAKGGTRKANPQGESSGENLENVFMESEERVLMMEGDEDGVERAMNRMKKGKGFKATRISGLGEGIIVKEPDKHKWSFAALAEARDRAEREVNVVGRNGEDNPDLDFRIKKARKFCEDGQTSKAAKILAGGEMFRTNDSEVARTVIEKTGLKRQEELGLPVRDPTLA</sequence>
<keyword evidence="3" id="KW-1185">Reference proteome</keyword>
<dbReference type="EMBL" id="BRYA01000943">
    <property type="protein sequence ID" value="GMI36240.1"/>
    <property type="molecule type" value="Genomic_DNA"/>
</dbReference>
<accession>A0A9W7L6I6</accession>
<gene>
    <name evidence="2" type="ORF">TrCOL_g3291</name>
</gene>
<evidence type="ECO:0000313" key="3">
    <source>
        <dbReference type="Proteomes" id="UP001165065"/>
    </source>
</evidence>